<feature type="domain" description="VOC" evidence="1">
    <location>
        <begin position="4"/>
        <end position="133"/>
    </location>
</feature>
<keyword evidence="3" id="KW-1185">Reference proteome</keyword>
<gene>
    <name evidence="2" type="ordered locus">Pden_0191</name>
</gene>
<dbReference type="EMBL" id="CP000489">
    <property type="protein sequence ID" value="ABL68307.1"/>
    <property type="molecule type" value="Genomic_DNA"/>
</dbReference>
<sequence>MKLELHHINVCTKDVPHLNEFYRKILNLGGVDDDEHVQDTTKGYYSGVEFVTDGKIEFHLATTDLGVSYRTNQPVNPLERGHIAFRTDDIEAFKKHLTDNGVPFADYGVWAMAGWYQIFFQDPEGTIIEVHQINYGK</sequence>
<evidence type="ECO:0000259" key="1">
    <source>
        <dbReference type="PROSITE" id="PS51819"/>
    </source>
</evidence>
<organism evidence="2 3">
    <name type="scientific">Paracoccus denitrificans (strain Pd 1222)</name>
    <dbReference type="NCBI Taxonomy" id="318586"/>
    <lineage>
        <taxon>Bacteria</taxon>
        <taxon>Pseudomonadati</taxon>
        <taxon>Pseudomonadota</taxon>
        <taxon>Alphaproteobacteria</taxon>
        <taxon>Rhodobacterales</taxon>
        <taxon>Paracoccaceae</taxon>
        <taxon>Paracoccus</taxon>
    </lineage>
</organism>
<dbReference type="GO" id="GO:0051213">
    <property type="term" value="F:dioxygenase activity"/>
    <property type="evidence" value="ECO:0007669"/>
    <property type="project" value="UniProtKB-KW"/>
</dbReference>
<proteinExistence type="predicted"/>
<dbReference type="Proteomes" id="UP000000361">
    <property type="component" value="Chromosome 1"/>
</dbReference>
<dbReference type="InterPro" id="IPR029068">
    <property type="entry name" value="Glyas_Bleomycin-R_OHBP_Dase"/>
</dbReference>
<dbReference type="PROSITE" id="PS51819">
    <property type="entry name" value="VOC"/>
    <property type="match status" value="1"/>
</dbReference>
<dbReference type="AlphaFoldDB" id="A1AYG3"/>
<reference evidence="3" key="1">
    <citation type="submission" date="2006-12" db="EMBL/GenBank/DDBJ databases">
        <title>Complete sequence of chromosome 1 of Paracoccus denitrificans PD1222.</title>
        <authorList>
            <person name="Copeland A."/>
            <person name="Lucas S."/>
            <person name="Lapidus A."/>
            <person name="Barry K."/>
            <person name="Detter J.C."/>
            <person name="Glavina del Rio T."/>
            <person name="Hammon N."/>
            <person name="Israni S."/>
            <person name="Dalin E."/>
            <person name="Tice H."/>
            <person name="Pitluck S."/>
            <person name="Munk A.C."/>
            <person name="Brettin T."/>
            <person name="Bruce D."/>
            <person name="Han C."/>
            <person name="Tapia R."/>
            <person name="Gilna P."/>
            <person name="Schmutz J."/>
            <person name="Larimer F."/>
            <person name="Land M."/>
            <person name="Hauser L."/>
            <person name="Kyrpides N."/>
            <person name="Lykidis A."/>
            <person name="Spiro S."/>
            <person name="Richardson D.J."/>
            <person name="Moir J.W.B."/>
            <person name="Ferguson S.J."/>
            <person name="van Spanning R.J.M."/>
            <person name="Richardson P."/>
        </authorList>
    </citation>
    <scope>NUCLEOTIDE SEQUENCE [LARGE SCALE GENOMIC DNA]</scope>
    <source>
        <strain evidence="3">Pd 1222</strain>
    </source>
</reference>
<evidence type="ECO:0000313" key="2">
    <source>
        <dbReference type="EMBL" id="ABL68307.1"/>
    </source>
</evidence>
<dbReference type="PANTHER" id="PTHR46142:SF3">
    <property type="entry name" value="F18B13.24 PROTEIN"/>
    <property type="match status" value="1"/>
</dbReference>
<dbReference type="eggNOG" id="COG0346">
    <property type="taxonomic scope" value="Bacteria"/>
</dbReference>
<dbReference type="Pfam" id="PF00903">
    <property type="entry name" value="Glyoxalase"/>
    <property type="match status" value="1"/>
</dbReference>
<dbReference type="InterPro" id="IPR037523">
    <property type="entry name" value="VOC_core"/>
</dbReference>
<name>A1AYG3_PARDP</name>
<dbReference type="HOGENOM" id="CLU_046006_2_2_5"/>
<keyword evidence="2" id="KW-0560">Oxidoreductase</keyword>
<dbReference type="STRING" id="318586.Pden_0191"/>
<keyword evidence="2" id="KW-0223">Dioxygenase</keyword>
<dbReference type="KEGG" id="pde:Pden_0191"/>
<dbReference type="Gene3D" id="3.10.180.10">
    <property type="entry name" value="2,3-Dihydroxybiphenyl 1,2-Dioxygenase, domain 1"/>
    <property type="match status" value="1"/>
</dbReference>
<protein>
    <submittedName>
        <fullName evidence="2">Glyoxalase/bleomycin resistance protein/dioxygenase</fullName>
    </submittedName>
</protein>
<dbReference type="InterPro" id="IPR004360">
    <property type="entry name" value="Glyas_Fos-R_dOase_dom"/>
</dbReference>
<accession>A1AYG3</accession>
<dbReference type="EnsemblBacteria" id="ABL68307">
    <property type="protein sequence ID" value="ABL68307"/>
    <property type="gene ID" value="Pden_0191"/>
</dbReference>
<dbReference type="GeneID" id="93451421"/>
<dbReference type="PANTHER" id="PTHR46142">
    <property type="match status" value="1"/>
</dbReference>
<evidence type="ECO:0000313" key="3">
    <source>
        <dbReference type="Proteomes" id="UP000000361"/>
    </source>
</evidence>
<dbReference type="SUPFAM" id="SSF54593">
    <property type="entry name" value="Glyoxalase/Bleomycin resistance protein/Dihydroxybiphenyl dioxygenase"/>
    <property type="match status" value="1"/>
</dbReference>
<dbReference type="RefSeq" id="WP_011746540.1">
    <property type="nucleotide sequence ID" value="NC_008686.1"/>
</dbReference>
<dbReference type="OrthoDB" id="9803142at2"/>